<dbReference type="OrthoDB" id="5897at2759"/>
<protein>
    <submittedName>
        <fullName evidence="3">Deoxyribodipyrimidine photo-lyase</fullName>
    </submittedName>
</protein>
<reference evidence="3 4" key="1">
    <citation type="journal article" date="2018" name="Mol. Biol. Evol.">
        <title>Analysis of the draft genome of the red seaweed Gracilariopsis chorda provides insights into genome size evolution in Rhodophyta.</title>
        <authorList>
            <person name="Lee J."/>
            <person name="Yang E.C."/>
            <person name="Graf L."/>
            <person name="Yang J.H."/>
            <person name="Qiu H."/>
            <person name="Zel Zion U."/>
            <person name="Chan C.X."/>
            <person name="Stephens T.G."/>
            <person name="Weber A.P.M."/>
            <person name="Boo G.H."/>
            <person name="Boo S.M."/>
            <person name="Kim K.M."/>
            <person name="Shin Y."/>
            <person name="Jung M."/>
            <person name="Lee S.J."/>
            <person name="Yim H.S."/>
            <person name="Lee J.H."/>
            <person name="Bhattacharya D."/>
            <person name="Yoon H.S."/>
        </authorList>
    </citation>
    <scope>NUCLEOTIDE SEQUENCE [LARGE SCALE GENOMIC DNA]</scope>
    <source>
        <strain evidence="3 4">SKKU-2015</strain>
        <tissue evidence="3">Whole body</tissue>
    </source>
</reference>
<dbReference type="InterPro" id="IPR014729">
    <property type="entry name" value="Rossmann-like_a/b/a_fold"/>
</dbReference>
<evidence type="ECO:0000313" key="4">
    <source>
        <dbReference type="Proteomes" id="UP000247409"/>
    </source>
</evidence>
<dbReference type="EMBL" id="NBIV01000009">
    <property type="protein sequence ID" value="PXF49032.1"/>
    <property type="molecule type" value="Genomic_DNA"/>
</dbReference>
<dbReference type="InterPro" id="IPR036155">
    <property type="entry name" value="Crypto/Photolyase_N_sf"/>
</dbReference>
<dbReference type="STRING" id="448386.A0A2V3J4I4"/>
<evidence type="ECO:0000256" key="1">
    <source>
        <dbReference type="ARBA" id="ARBA00005862"/>
    </source>
</evidence>
<organism evidence="3 4">
    <name type="scientific">Gracilariopsis chorda</name>
    <dbReference type="NCBI Taxonomy" id="448386"/>
    <lineage>
        <taxon>Eukaryota</taxon>
        <taxon>Rhodophyta</taxon>
        <taxon>Florideophyceae</taxon>
        <taxon>Rhodymeniophycidae</taxon>
        <taxon>Gracilariales</taxon>
        <taxon>Gracilariaceae</taxon>
        <taxon>Gracilariopsis</taxon>
    </lineage>
</organism>
<sequence>MSSSAFVPTLVLSSKLSKRVKPLSPTPPAQLAIRLHPIPTPQRTCATPPSIPPSPPAKPSRILLWLQSDLRISDNAALVQAAQHASVPGGALIPLRFHTVDPIANSIASELAAHLSSLGSTLLNVLGNPEALLPEICNKLHLHAVYYNRHPRPDISCTLHKRVTTALQNAGIHVEHFDSSTLPTTQSFNASKSPSLQTVAAAIDNKGATTHTAAPDRLPHLPPAAATIKQVQLPPNRGAGTSAAMKLLAQMTKREENNFSRNARCELVFRLKPHLDYGSVSPRMVAATVFNVMKSLTGRTYEELVWRTFLGVKANAIATRGKLCC</sequence>
<dbReference type="AlphaFoldDB" id="A0A2V3J4I4"/>
<dbReference type="InterPro" id="IPR002081">
    <property type="entry name" value="Cryptochrome/DNA_photolyase_1"/>
</dbReference>
<accession>A0A2V3J4I4</accession>
<dbReference type="Pfam" id="PF00875">
    <property type="entry name" value="DNA_photolyase"/>
    <property type="match status" value="1"/>
</dbReference>
<dbReference type="Gene3D" id="1.25.40.80">
    <property type="match status" value="1"/>
</dbReference>
<dbReference type="SUPFAM" id="SSF48173">
    <property type="entry name" value="Cryptochrome/photolyase FAD-binding domain"/>
    <property type="match status" value="1"/>
</dbReference>
<dbReference type="GO" id="GO:0071949">
    <property type="term" value="F:FAD binding"/>
    <property type="evidence" value="ECO:0007669"/>
    <property type="project" value="TreeGrafter"/>
</dbReference>
<dbReference type="SUPFAM" id="SSF52425">
    <property type="entry name" value="Cryptochrome/photolyase, N-terminal domain"/>
    <property type="match status" value="1"/>
</dbReference>
<feature type="domain" description="Photolyase/cryptochrome alpha/beta" evidence="2">
    <location>
        <begin position="60"/>
        <end position="182"/>
    </location>
</feature>
<keyword evidence="3" id="KW-0456">Lyase</keyword>
<gene>
    <name evidence="3" type="ORF">BWQ96_01170</name>
</gene>
<dbReference type="GO" id="GO:0003904">
    <property type="term" value="F:deoxyribodipyrimidine photo-lyase activity"/>
    <property type="evidence" value="ECO:0007669"/>
    <property type="project" value="TreeGrafter"/>
</dbReference>
<comment type="caution">
    <text evidence="3">The sequence shown here is derived from an EMBL/GenBank/DDBJ whole genome shotgun (WGS) entry which is preliminary data.</text>
</comment>
<dbReference type="PROSITE" id="PS51645">
    <property type="entry name" value="PHR_CRY_ALPHA_BETA"/>
    <property type="match status" value="1"/>
</dbReference>
<dbReference type="PANTHER" id="PTHR11455:SF9">
    <property type="entry name" value="CRYPTOCHROME CIRCADIAN CLOCK 5 ISOFORM X1"/>
    <property type="match status" value="1"/>
</dbReference>
<keyword evidence="4" id="KW-1185">Reference proteome</keyword>
<dbReference type="PANTHER" id="PTHR11455">
    <property type="entry name" value="CRYPTOCHROME"/>
    <property type="match status" value="1"/>
</dbReference>
<evidence type="ECO:0000259" key="2">
    <source>
        <dbReference type="PROSITE" id="PS51645"/>
    </source>
</evidence>
<evidence type="ECO:0000313" key="3">
    <source>
        <dbReference type="EMBL" id="PXF49032.1"/>
    </source>
</evidence>
<dbReference type="GO" id="GO:0003677">
    <property type="term" value="F:DNA binding"/>
    <property type="evidence" value="ECO:0007669"/>
    <property type="project" value="TreeGrafter"/>
</dbReference>
<comment type="similarity">
    <text evidence="1">Belongs to the DNA photolyase class-1 family.</text>
</comment>
<dbReference type="Gene3D" id="3.40.50.620">
    <property type="entry name" value="HUPs"/>
    <property type="match status" value="1"/>
</dbReference>
<dbReference type="InterPro" id="IPR006050">
    <property type="entry name" value="DNA_photolyase_N"/>
</dbReference>
<dbReference type="InterPro" id="IPR036134">
    <property type="entry name" value="Crypto/Photolyase_FAD-like_sf"/>
</dbReference>
<name>A0A2V3J4I4_9FLOR</name>
<proteinExistence type="inferred from homology"/>
<dbReference type="Proteomes" id="UP000247409">
    <property type="component" value="Unassembled WGS sequence"/>
</dbReference>